<dbReference type="Pfam" id="PF07589">
    <property type="entry name" value="PEP-CTERM"/>
    <property type="match status" value="1"/>
</dbReference>
<evidence type="ECO:0000256" key="1">
    <source>
        <dbReference type="SAM" id="SignalP"/>
    </source>
</evidence>
<feature type="signal peptide" evidence="1">
    <location>
        <begin position="1"/>
        <end position="19"/>
    </location>
</feature>
<evidence type="ECO:0000259" key="2">
    <source>
        <dbReference type="Pfam" id="PF07589"/>
    </source>
</evidence>
<dbReference type="RefSeq" id="WP_124540249.1">
    <property type="nucleotide sequence ID" value="NZ_QUSW01000002.1"/>
</dbReference>
<evidence type="ECO:0000313" key="3">
    <source>
        <dbReference type="EMBL" id="RQP25339.1"/>
    </source>
</evidence>
<reference evidence="3 4" key="1">
    <citation type="submission" date="2018-08" db="EMBL/GenBank/DDBJ databases">
        <authorList>
            <person name="Khan S.A."/>
            <person name="Jeon C.O."/>
            <person name="Chun B.H."/>
            <person name="Jeong S.E."/>
        </authorList>
    </citation>
    <scope>NUCLEOTIDE SEQUENCE [LARGE SCALE GENOMIC DNA]</scope>
    <source>
        <strain evidence="3 4">S-16</strain>
    </source>
</reference>
<dbReference type="NCBIfam" id="TIGR02595">
    <property type="entry name" value="PEP_CTERM"/>
    <property type="match status" value="1"/>
</dbReference>
<feature type="chain" id="PRO_5018309192" evidence="1">
    <location>
        <begin position="20"/>
        <end position="218"/>
    </location>
</feature>
<keyword evidence="4" id="KW-1185">Reference proteome</keyword>
<dbReference type="Proteomes" id="UP000267464">
    <property type="component" value="Unassembled WGS sequence"/>
</dbReference>
<comment type="caution">
    <text evidence="3">The sequence shown here is derived from an EMBL/GenBank/DDBJ whole genome shotgun (WGS) entry which is preliminary data.</text>
</comment>
<evidence type="ECO:0000313" key="4">
    <source>
        <dbReference type="Proteomes" id="UP000267464"/>
    </source>
</evidence>
<dbReference type="OrthoDB" id="8613264at2"/>
<dbReference type="InterPro" id="IPR013424">
    <property type="entry name" value="Ice-binding_C"/>
</dbReference>
<feature type="domain" description="Ice-binding protein C-terminal" evidence="2">
    <location>
        <begin position="192"/>
        <end position="216"/>
    </location>
</feature>
<keyword evidence="1" id="KW-0732">Signal</keyword>
<proteinExistence type="predicted"/>
<dbReference type="AlphaFoldDB" id="A0A3N7JWY5"/>
<name>A0A3N7JWY5_9BURK</name>
<dbReference type="EMBL" id="QUSW01000002">
    <property type="protein sequence ID" value="RQP25339.1"/>
    <property type="molecule type" value="Genomic_DNA"/>
</dbReference>
<protein>
    <submittedName>
        <fullName evidence="3">PEP-CTERM sorting domain-containing protein</fullName>
    </submittedName>
</protein>
<reference evidence="3 4" key="2">
    <citation type="submission" date="2018-12" db="EMBL/GenBank/DDBJ databases">
        <title>Rhizobacter gummiphilus sp. nov., a rubber-degrading bacterium isolated from the soil of a botanical garden in Japan.</title>
        <authorList>
            <person name="Shunsuke S.S."/>
        </authorList>
    </citation>
    <scope>NUCLEOTIDE SEQUENCE [LARGE SCALE GENOMIC DNA]</scope>
    <source>
        <strain evidence="3 4">S-16</strain>
    </source>
</reference>
<gene>
    <name evidence="3" type="ORF">DZC73_10960</name>
</gene>
<sequence>MKMHVLAFAAALCAGAAQAAPIDWNTWSSTSAGTITTTGGPIGVTYSGPALNVYNPYPSYTPTPTFADGVVVNNAPTASNGILQITGGDSSVQTLTFSQAVVDPVMAIWSLGQGGINASFHFLGSAVPTFVSGGPSAEYGGTPIIVSGQDVFGREGNGTVQFKGTFTSISWTNPVYEYWYGFDVGVAGVATTVPEPETYALMLAGLAAVGFVARRRRS</sequence>
<accession>A0A3N7JWY5</accession>
<organism evidence="3 4">
    <name type="scientific">Piscinibacter terrae</name>
    <dbReference type="NCBI Taxonomy" id="2496871"/>
    <lineage>
        <taxon>Bacteria</taxon>
        <taxon>Pseudomonadati</taxon>
        <taxon>Pseudomonadota</taxon>
        <taxon>Betaproteobacteria</taxon>
        <taxon>Burkholderiales</taxon>
        <taxon>Sphaerotilaceae</taxon>
        <taxon>Piscinibacter</taxon>
    </lineage>
</organism>